<proteinExistence type="predicted"/>
<comment type="caution">
    <text evidence="1">The sequence shown here is derived from an EMBL/GenBank/DDBJ whole genome shotgun (WGS) entry which is preliminary data.</text>
</comment>
<dbReference type="EMBL" id="CM039177">
    <property type="protein sequence ID" value="KAH9700419.1"/>
    <property type="molecule type" value="Genomic_DNA"/>
</dbReference>
<gene>
    <name evidence="1" type="ORF">KPL71_024688</name>
</gene>
<keyword evidence="1" id="KW-0808">Transferase</keyword>
<dbReference type="Proteomes" id="UP000829398">
    <property type="component" value="Chromosome 8"/>
</dbReference>
<keyword evidence="2" id="KW-1185">Reference proteome</keyword>
<name>A0ACB8ITK2_CITSI</name>
<sequence length="541" mass="60389">MALSSSMLNGERGVVVLIVCRVLYSLPLSLLCPGLNLAILSLFALFLDIRLDDSAALSRFKTRPGASSGILLGAVTLPTVMISKLIQLTRAYSLQQIELQELEHMTMQYWATSASCFGVLIFLCLVVLSTPNTKRFPRSFSVWDATLSIFCVATYAVTCCVSLAAISHTGSNTVLKLMWELYHGLVAVMLIQRLLDKFPSCASIGELLLVTVGLVLYFGDMLACTIAKGVVLGLLLFPLFIKYALHLSECYFNKRYSEARRSNEIRTSLLFFSSLGFILVVIIPSWMQIVQDFHVHPLLWVLTFVFSEPLKRLSLCIYWVSLIFASVLRFYNISKNSKIERILLRKYYHLLAVLMFVPALIFQPKFLHLAFGAALAVFLVLEIMRVWRIWPLGQFIHQFMTAFTDHRDSDLLIVSHFSLLLGCALPIWMSSGFNDRPLAPFAGILSLGIGDTMASIVGYKYGVLRWSKTGKKTIEGTAAGITSVLAACSILLPLLASTGYIFTEHWFSLILAVTVSSLLEAYTTQLDNAFIPLIFYSHLCL</sequence>
<evidence type="ECO:0000313" key="2">
    <source>
        <dbReference type="Proteomes" id="UP000829398"/>
    </source>
</evidence>
<organism evidence="1 2">
    <name type="scientific">Citrus sinensis</name>
    <name type="common">Sweet orange</name>
    <name type="synonym">Citrus aurantium var. sinensis</name>
    <dbReference type="NCBI Taxonomy" id="2711"/>
    <lineage>
        <taxon>Eukaryota</taxon>
        <taxon>Viridiplantae</taxon>
        <taxon>Streptophyta</taxon>
        <taxon>Embryophyta</taxon>
        <taxon>Tracheophyta</taxon>
        <taxon>Spermatophyta</taxon>
        <taxon>Magnoliopsida</taxon>
        <taxon>eudicotyledons</taxon>
        <taxon>Gunneridae</taxon>
        <taxon>Pentapetalae</taxon>
        <taxon>rosids</taxon>
        <taxon>malvids</taxon>
        <taxon>Sapindales</taxon>
        <taxon>Rutaceae</taxon>
        <taxon>Aurantioideae</taxon>
        <taxon>Citrus</taxon>
    </lineage>
</organism>
<protein>
    <submittedName>
        <fullName evidence="1">Dolichol kinase EVAN</fullName>
    </submittedName>
</protein>
<reference evidence="2" key="1">
    <citation type="journal article" date="2023" name="Hortic. Res.">
        <title>A chromosome-level phased genome enabling allele-level studies in sweet orange: a case study on citrus Huanglongbing tolerance.</title>
        <authorList>
            <person name="Wu B."/>
            <person name="Yu Q."/>
            <person name="Deng Z."/>
            <person name="Duan Y."/>
            <person name="Luo F."/>
            <person name="Gmitter F. Jr."/>
        </authorList>
    </citation>
    <scope>NUCLEOTIDE SEQUENCE [LARGE SCALE GENOMIC DNA]</scope>
    <source>
        <strain evidence="2">cv. Valencia</strain>
    </source>
</reference>
<evidence type="ECO:0000313" key="1">
    <source>
        <dbReference type="EMBL" id="KAH9700419.1"/>
    </source>
</evidence>
<keyword evidence="1" id="KW-0418">Kinase</keyword>
<accession>A0ACB8ITK2</accession>